<protein>
    <submittedName>
        <fullName evidence="2">Uncharacterized protein</fullName>
    </submittedName>
</protein>
<keyword evidence="3" id="KW-1185">Reference proteome</keyword>
<feature type="transmembrane region" description="Helical" evidence="1">
    <location>
        <begin position="119"/>
        <end position="136"/>
    </location>
</feature>
<dbReference type="Pfam" id="PF14087">
    <property type="entry name" value="DUF4267"/>
    <property type="match status" value="1"/>
</dbReference>
<name>A0ABR4H4H1_9EURO</name>
<feature type="transmembrane region" description="Helical" evidence="1">
    <location>
        <begin position="94"/>
        <end position="113"/>
    </location>
</feature>
<sequence>MENILTSDVIERLDISGPFDPLLVKIMAAIYTGRASRGFMKPSRVYEKILGQPVDGDQATLNLLANLYSVYEMAYGILMMWVHGQHQYRALTMMIEMSAFIHVAFAAVLYSHGAPKEKSYMNLALAFLFGLWYYWCSNSPEGMKDYKITSNYSTGK</sequence>
<accession>A0ABR4H4H1</accession>
<evidence type="ECO:0000313" key="3">
    <source>
        <dbReference type="Proteomes" id="UP001610334"/>
    </source>
</evidence>
<organism evidence="2 3">
    <name type="scientific">Aspergillus granulosus</name>
    <dbReference type="NCBI Taxonomy" id="176169"/>
    <lineage>
        <taxon>Eukaryota</taxon>
        <taxon>Fungi</taxon>
        <taxon>Dikarya</taxon>
        <taxon>Ascomycota</taxon>
        <taxon>Pezizomycotina</taxon>
        <taxon>Eurotiomycetes</taxon>
        <taxon>Eurotiomycetidae</taxon>
        <taxon>Eurotiales</taxon>
        <taxon>Aspergillaceae</taxon>
        <taxon>Aspergillus</taxon>
        <taxon>Aspergillus subgen. Nidulantes</taxon>
    </lineage>
</organism>
<evidence type="ECO:0000313" key="2">
    <source>
        <dbReference type="EMBL" id="KAL2810334.1"/>
    </source>
</evidence>
<dbReference type="InterPro" id="IPR025363">
    <property type="entry name" value="DUF4267"/>
</dbReference>
<keyword evidence="1" id="KW-1133">Transmembrane helix</keyword>
<reference evidence="2 3" key="1">
    <citation type="submission" date="2024-07" db="EMBL/GenBank/DDBJ databases">
        <title>Section-level genome sequencing and comparative genomics of Aspergillus sections Usti and Cavernicolus.</title>
        <authorList>
            <consortium name="Lawrence Berkeley National Laboratory"/>
            <person name="Nybo J.L."/>
            <person name="Vesth T.C."/>
            <person name="Theobald S."/>
            <person name="Frisvad J.C."/>
            <person name="Larsen T.O."/>
            <person name="Kjaerboelling I."/>
            <person name="Rothschild-Mancinelli K."/>
            <person name="Lyhne E.K."/>
            <person name="Kogle M.E."/>
            <person name="Barry K."/>
            <person name="Clum A."/>
            <person name="Na H."/>
            <person name="Ledsgaard L."/>
            <person name="Lin J."/>
            <person name="Lipzen A."/>
            <person name="Kuo A."/>
            <person name="Riley R."/>
            <person name="Mondo S."/>
            <person name="Labutti K."/>
            <person name="Haridas S."/>
            <person name="Pangalinan J."/>
            <person name="Salamov A.A."/>
            <person name="Simmons B.A."/>
            <person name="Magnuson J.K."/>
            <person name="Chen J."/>
            <person name="Drula E."/>
            <person name="Henrissat B."/>
            <person name="Wiebenga A."/>
            <person name="Lubbers R.J."/>
            <person name="Gomes A.C."/>
            <person name="Makela M.R."/>
            <person name="Stajich J."/>
            <person name="Grigoriev I.V."/>
            <person name="Mortensen U.H."/>
            <person name="De Vries R.P."/>
            <person name="Baker S.E."/>
            <person name="Andersen M.R."/>
        </authorList>
    </citation>
    <scope>NUCLEOTIDE SEQUENCE [LARGE SCALE GENOMIC DNA]</scope>
    <source>
        <strain evidence="2 3">CBS 588.65</strain>
    </source>
</reference>
<dbReference type="EMBL" id="JBFXLT010000073">
    <property type="protein sequence ID" value="KAL2810334.1"/>
    <property type="molecule type" value="Genomic_DNA"/>
</dbReference>
<comment type="caution">
    <text evidence="2">The sequence shown here is derived from an EMBL/GenBank/DDBJ whole genome shotgun (WGS) entry which is preliminary data.</text>
</comment>
<proteinExistence type="predicted"/>
<evidence type="ECO:0000256" key="1">
    <source>
        <dbReference type="SAM" id="Phobius"/>
    </source>
</evidence>
<keyword evidence="1" id="KW-0812">Transmembrane</keyword>
<gene>
    <name evidence="2" type="ORF">BJX63DRAFT_434381</name>
</gene>
<dbReference type="Proteomes" id="UP001610334">
    <property type="component" value="Unassembled WGS sequence"/>
</dbReference>
<keyword evidence="1" id="KW-0472">Membrane</keyword>